<dbReference type="RefSeq" id="WP_184128249.1">
    <property type="nucleotide sequence ID" value="NZ_JACHFL010000002.1"/>
</dbReference>
<evidence type="ECO:0000313" key="2">
    <source>
        <dbReference type="Proteomes" id="UP000552709"/>
    </source>
</evidence>
<dbReference type="Proteomes" id="UP000552709">
    <property type="component" value="Unassembled WGS sequence"/>
</dbReference>
<name>A0A7W8NES6_9DEIO</name>
<sequence>MSTPSRLQIRRVGDKRVIFIDDVPISDQKYNFNLFRQRVVEDSLPVNISDTKHRYVIELSSIEDVEMFGDLKFFELDDIVVSLKKDALMFKAPFIILQNLTILTHKRESTYPIGYRYFDWSGPFTLRDFSEEVRRLYNESFDEPHDESVRDLGILFDEDAIFKDAFTDAKELVKDIFDNAFDNLYDQRSHNVAKFEFDFPEHVKFACEQYLVYFGQFLKDIGENVNVELRHAGDKTLFSVIPEDQDIGLSKIHEALSIYLKISESRDDSGALSLAETRMRVIISGYQSQIISLQAENQARNMEVQAAKLIALNQQQLISNQSQILLQQGEIIATQAKALLESSNSQGILVESLKSEQEESEDVVAGLVKVKPYDLGPIQLDIPSAFRRLKEIFGKQDDVEQE</sequence>
<accession>A0A7W8NES6</accession>
<comment type="caution">
    <text evidence="1">The sequence shown here is derived from an EMBL/GenBank/DDBJ whole genome shotgun (WGS) entry which is preliminary data.</text>
</comment>
<gene>
    <name evidence="1" type="ORF">HNQ08_001153</name>
</gene>
<organism evidence="1 2">
    <name type="scientific">Deinococcus humi</name>
    <dbReference type="NCBI Taxonomy" id="662880"/>
    <lineage>
        <taxon>Bacteria</taxon>
        <taxon>Thermotogati</taxon>
        <taxon>Deinococcota</taxon>
        <taxon>Deinococci</taxon>
        <taxon>Deinococcales</taxon>
        <taxon>Deinococcaceae</taxon>
        <taxon>Deinococcus</taxon>
    </lineage>
</organism>
<dbReference type="EMBL" id="JACHFL010000002">
    <property type="protein sequence ID" value="MBB5362068.1"/>
    <property type="molecule type" value="Genomic_DNA"/>
</dbReference>
<keyword evidence="2" id="KW-1185">Reference proteome</keyword>
<protein>
    <submittedName>
        <fullName evidence="1">Uncharacterized protein</fullName>
    </submittedName>
</protein>
<proteinExistence type="predicted"/>
<reference evidence="1 2" key="1">
    <citation type="submission" date="2020-08" db="EMBL/GenBank/DDBJ databases">
        <title>Genomic Encyclopedia of Type Strains, Phase IV (KMG-IV): sequencing the most valuable type-strain genomes for metagenomic binning, comparative biology and taxonomic classification.</title>
        <authorList>
            <person name="Goeker M."/>
        </authorList>
    </citation>
    <scope>NUCLEOTIDE SEQUENCE [LARGE SCALE GENOMIC DNA]</scope>
    <source>
        <strain evidence="1 2">DSM 27939</strain>
    </source>
</reference>
<dbReference type="AlphaFoldDB" id="A0A7W8NES6"/>
<evidence type="ECO:0000313" key="1">
    <source>
        <dbReference type="EMBL" id="MBB5362068.1"/>
    </source>
</evidence>